<dbReference type="GO" id="GO:0000981">
    <property type="term" value="F:DNA-binding transcription factor activity, RNA polymerase II-specific"/>
    <property type="evidence" value="ECO:0007669"/>
    <property type="project" value="TreeGrafter"/>
</dbReference>
<evidence type="ECO:0000256" key="2">
    <source>
        <dbReference type="ARBA" id="ARBA00023125"/>
    </source>
</evidence>
<keyword evidence="2" id="KW-0238">DNA-binding</keyword>
<dbReference type="EMBL" id="JX052354">
    <property type="protein sequence ID" value="AFK10582.1"/>
    <property type="molecule type" value="mRNA"/>
</dbReference>
<dbReference type="SUPFAM" id="SSF57959">
    <property type="entry name" value="Leucine zipper domain"/>
    <property type="match status" value="1"/>
</dbReference>
<dbReference type="PANTHER" id="PTHR23351:SF24">
    <property type="entry name" value="ACTIVATING TRANSCRIPTION FACTOR 3-RELATED"/>
    <property type="match status" value="1"/>
</dbReference>
<dbReference type="InterPro" id="IPR004827">
    <property type="entry name" value="bZIP"/>
</dbReference>
<dbReference type="InterPro" id="IPR000837">
    <property type="entry name" value="AP-1"/>
</dbReference>
<feature type="region of interest" description="Disordered" evidence="4">
    <location>
        <begin position="1"/>
        <end position="37"/>
    </location>
</feature>
<feature type="domain" description="BZIP" evidence="5">
    <location>
        <begin position="124"/>
        <end position="187"/>
    </location>
</feature>
<dbReference type="FunFam" id="1.20.5.170:FF:000006">
    <property type="entry name" value="fos-related antigen 2 isoform X1"/>
    <property type="match status" value="1"/>
</dbReference>
<accession>K4FXT5</accession>
<evidence type="ECO:0000259" key="5">
    <source>
        <dbReference type="PROSITE" id="PS50217"/>
    </source>
</evidence>
<organism evidence="6">
    <name type="scientific">Callorhinchus milii</name>
    <name type="common">Ghost shark</name>
    <dbReference type="NCBI Taxonomy" id="7868"/>
    <lineage>
        <taxon>Eukaryota</taxon>
        <taxon>Metazoa</taxon>
        <taxon>Chordata</taxon>
        <taxon>Craniata</taxon>
        <taxon>Vertebrata</taxon>
        <taxon>Chondrichthyes</taxon>
        <taxon>Holocephali</taxon>
        <taxon>Chimaeriformes</taxon>
        <taxon>Callorhinchidae</taxon>
        <taxon>Callorhinchus</taxon>
    </lineage>
</organism>
<dbReference type="PROSITE" id="PS50217">
    <property type="entry name" value="BZIP"/>
    <property type="match status" value="1"/>
</dbReference>
<evidence type="ECO:0000313" key="6">
    <source>
        <dbReference type="EMBL" id="AFK10582.1"/>
    </source>
</evidence>
<proteinExistence type="evidence at transcript level"/>
<dbReference type="PANTHER" id="PTHR23351">
    <property type="entry name" value="FOS TRANSCRIPTION FACTOR-RELATED"/>
    <property type="match status" value="1"/>
</dbReference>
<dbReference type="InterPro" id="IPR046347">
    <property type="entry name" value="bZIP_sf"/>
</dbReference>
<dbReference type="GO" id="GO:0005634">
    <property type="term" value="C:nucleus"/>
    <property type="evidence" value="ECO:0007669"/>
    <property type="project" value="TreeGrafter"/>
</dbReference>
<evidence type="ECO:0000256" key="1">
    <source>
        <dbReference type="ARBA" id="ARBA00023015"/>
    </source>
</evidence>
<sequence length="335" mass="36547">MYFPAEYDSPSRCSNSPSAGEPQYYSPADSFSSLGSPLSNAQDFCPDLAVTSGSSFVPTVTAITSSQDLQWLVQPAVISSMASSQGRLHPYSALPAYPRTSILKPGRQHSGRRGKMEQLCPEEEEKRRVRRERNKLAAAKCRNRRRELTDTLQMETEQLEDEKSELQEEIAGLLKEKERLEFVLAAHKPICKIPSQDLALSSQGLSTAGPVCLPVAPAPLLGNAKLTDTPSSVEMEEFVFPTYKKAPVEAVRSVPDMDLLSSFYADWEPLYTSVSADSEPLCTPVVTSTPTCTTYTSSFLFTYPEANSHRQGASAASSSSDQSQDSLSSPTLLAL</sequence>
<keyword evidence="1" id="KW-0805">Transcription regulation</keyword>
<feature type="region of interest" description="Disordered" evidence="4">
    <location>
        <begin position="311"/>
        <end position="335"/>
    </location>
</feature>
<dbReference type="Gene3D" id="1.20.5.170">
    <property type="match status" value="1"/>
</dbReference>
<dbReference type="SMART" id="SM00338">
    <property type="entry name" value="BRLZ"/>
    <property type="match status" value="1"/>
</dbReference>
<dbReference type="Pfam" id="PF00170">
    <property type="entry name" value="bZIP_1"/>
    <property type="match status" value="1"/>
</dbReference>
<feature type="compositionally biased region" description="Low complexity" evidence="4">
    <location>
        <begin position="313"/>
        <end position="329"/>
    </location>
</feature>
<dbReference type="PROSITE" id="PS00036">
    <property type="entry name" value="BZIP_BASIC"/>
    <property type="match status" value="1"/>
</dbReference>
<dbReference type="AlphaFoldDB" id="K4FXT5"/>
<dbReference type="CDD" id="cd14721">
    <property type="entry name" value="bZIP_Fos"/>
    <property type="match status" value="1"/>
</dbReference>
<evidence type="ECO:0000256" key="3">
    <source>
        <dbReference type="ARBA" id="ARBA00023163"/>
    </source>
</evidence>
<dbReference type="PRINTS" id="PR00042">
    <property type="entry name" value="LEUZIPPRFOS"/>
</dbReference>
<protein>
    <submittedName>
        <fullName evidence="6">C-Fos protein</fullName>
    </submittedName>
</protein>
<keyword evidence="3" id="KW-0804">Transcription</keyword>
<name>K4FXT5_CALMI</name>
<reference evidence="6" key="1">
    <citation type="journal article" date="2012" name="PLoS ONE">
        <title>Sequencing and Analysis of Full-Length cDNAs, 5'-ESTs and 3'-ESTs from a Cartilaginous Fish, the Elephant Shark (Callorhinchus milii).</title>
        <authorList>
            <person name="Tan Y.Y."/>
            <person name="Kodzius R."/>
            <person name="Tay B.H."/>
            <person name="Tay A."/>
            <person name="Brenner S."/>
            <person name="Venkatesh B."/>
        </authorList>
    </citation>
    <scope>NUCLEOTIDE SEQUENCE</scope>
    <source>
        <tissue evidence="6">Gills</tissue>
    </source>
</reference>
<dbReference type="GO" id="GO:0000978">
    <property type="term" value="F:RNA polymerase II cis-regulatory region sequence-specific DNA binding"/>
    <property type="evidence" value="ECO:0007669"/>
    <property type="project" value="TreeGrafter"/>
</dbReference>
<feature type="region of interest" description="Disordered" evidence="4">
    <location>
        <begin position="101"/>
        <end position="126"/>
    </location>
</feature>
<evidence type="ECO:0000256" key="4">
    <source>
        <dbReference type="SAM" id="MobiDB-lite"/>
    </source>
</evidence>